<dbReference type="RefSeq" id="WP_398282772.1">
    <property type="nucleotide sequence ID" value="NZ_JBITLV010000005.1"/>
</dbReference>
<dbReference type="Pfam" id="PF20128">
    <property type="entry name" value="DUF6518"/>
    <property type="match status" value="1"/>
</dbReference>
<dbReference type="EMBL" id="JBITLV010000005">
    <property type="protein sequence ID" value="MFI7588762.1"/>
    <property type="molecule type" value="Genomic_DNA"/>
</dbReference>
<feature type="transmembrane region" description="Helical" evidence="2">
    <location>
        <begin position="201"/>
        <end position="220"/>
    </location>
</feature>
<reference evidence="3 4" key="1">
    <citation type="submission" date="2024-10" db="EMBL/GenBank/DDBJ databases">
        <title>The Natural Products Discovery Center: Release of the First 8490 Sequenced Strains for Exploring Actinobacteria Biosynthetic Diversity.</title>
        <authorList>
            <person name="Kalkreuter E."/>
            <person name="Kautsar S.A."/>
            <person name="Yang D."/>
            <person name="Bader C.D."/>
            <person name="Teijaro C.N."/>
            <person name="Fluegel L."/>
            <person name="Davis C.M."/>
            <person name="Simpson J.R."/>
            <person name="Lauterbach L."/>
            <person name="Steele A.D."/>
            <person name="Gui C."/>
            <person name="Meng S."/>
            <person name="Li G."/>
            <person name="Viehrig K."/>
            <person name="Ye F."/>
            <person name="Su P."/>
            <person name="Kiefer A.F."/>
            <person name="Nichols A."/>
            <person name="Cepeda A.J."/>
            <person name="Yan W."/>
            <person name="Fan B."/>
            <person name="Jiang Y."/>
            <person name="Adhikari A."/>
            <person name="Zheng C.-J."/>
            <person name="Schuster L."/>
            <person name="Cowan T.M."/>
            <person name="Smanski M.J."/>
            <person name="Chevrette M.G."/>
            <person name="De Carvalho L.P.S."/>
            <person name="Shen B."/>
        </authorList>
    </citation>
    <scope>NUCLEOTIDE SEQUENCE [LARGE SCALE GENOMIC DNA]</scope>
    <source>
        <strain evidence="3 4">NPDC049639</strain>
    </source>
</reference>
<dbReference type="Proteomes" id="UP001612915">
    <property type="component" value="Unassembled WGS sequence"/>
</dbReference>
<accession>A0ABW8AQY3</accession>
<evidence type="ECO:0000256" key="2">
    <source>
        <dbReference type="SAM" id="Phobius"/>
    </source>
</evidence>
<proteinExistence type="predicted"/>
<evidence type="ECO:0000313" key="4">
    <source>
        <dbReference type="Proteomes" id="UP001612915"/>
    </source>
</evidence>
<keyword evidence="4" id="KW-1185">Reference proteome</keyword>
<feature type="transmembrane region" description="Helical" evidence="2">
    <location>
        <begin position="150"/>
        <end position="169"/>
    </location>
</feature>
<comment type="caution">
    <text evidence="3">The sequence shown here is derived from an EMBL/GenBank/DDBJ whole genome shotgun (WGS) entry which is preliminary data.</text>
</comment>
<sequence>MTVTAHLAPAPPEPRSRGAGHGGRWLVLATVVVVGGLGGGAFTQLVRDTLGYNWMFWINSVAGWCLPAFAVGVLAAWASGRRFPVELAAVLAGVTIELLMVAAYYVVRHEQGLHVNALVVTLWSMTAVAAGVVFGVGGAWWFAASGWRQGVGLAVIAAMLIGQGVRDAVLSPGRPGHPGLVMALVGLAAAVVLARTWWQRIAVPTLAVALLPVVAVGWLFTYSARYGSLADVLHRVYALVQ</sequence>
<protein>
    <submittedName>
        <fullName evidence="3">DUF6518 family protein</fullName>
    </submittedName>
</protein>
<feature type="region of interest" description="Disordered" evidence="1">
    <location>
        <begin position="1"/>
        <end position="20"/>
    </location>
</feature>
<evidence type="ECO:0000313" key="3">
    <source>
        <dbReference type="EMBL" id="MFI7588762.1"/>
    </source>
</evidence>
<keyword evidence="2" id="KW-1133">Transmembrane helix</keyword>
<keyword evidence="2" id="KW-0812">Transmembrane</keyword>
<name>A0ABW8AQY3_9ACTN</name>
<feature type="transmembrane region" description="Helical" evidence="2">
    <location>
        <begin position="175"/>
        <end position="194"/>
    </location>
</feature>
<feature type="transmembrane region" description="Helical" evidence="2">
    <location>
        <begin position="119"/>
        <end position="143"/>
    </location>
</feature>
<feature type="transmembrane region" description="Helical" evidence="2">
    <location>
        <begin position="85"/>
        <end position="107"/>
    </location>
</feature>
<organism evidence="3 4">
    <name type="scientific">Spongisporangium articulatum</name>
    <dbReference type="NCBI Taxonomy" id="3362603"/>
    <lineage>
        <taxon>Bacteria</taxon>
        <taxon>Bacillati</taxon>
        <taxon>Actinomycetota</taxon>
        <taxon>Actinomycetes</taxon>
        <taxon>Kineosporiales</taxon>
        <taxon>Kineosporiaceae</taxon>
        <taxon>Spongisporangium</taxon>
    </lineage>
</organism>
<feature type="transmembrane region" description="Helical" evidence="2">
    <location>
        <begin position="25"/>
        <end position="42"/>
    </location>
</feature>
<evidence type="ECO:0000256" key="1">
    <source>
        <dbReference type="SAM" id="MobiDB-lite"/>
    </source>
</evidence>
<keyword evidence="2" id="KW-0472">Membrane</keyword>
<dbReference type="InterPro" id="IPR045393">
    <property type="entry name" value="DUF6518"/>
</dbReference>
<gene>
    <name evidence="3" type="ORF">ACIB24_16960</name>
</gene>
<feature type="transmembrane region" description="Helical" evidence="2">
    <location>
        <begin position="54"/>
        <end position="78"/>
    </location>
</feature>